<accession>A0A1I4AFQ7</accession>
<sequence length="47" mass="5015">MRSAHPGYRELIGAGAINPRPGMEMRMALRMAAGAIGLPEVGPAPWR</sequence>
<dbReference type="AlphaFoldDB" id="A0A1I4AFQ7"/>
<gene>
    <name evidence="1" type="ORF">SAMN02745775_103426</name>
</gene>
<dbReference type="EMBL" id="FOSQ01000003">
    <property type="protein sequence ID" value="SFK55248.1"/>
    <property type="molecule type" value="Genomic_DNA"/>
</dbReference>
<organism evidence="1 2">
    <name type="scientific">Falsiroseomonas stagni DSM 19981</name>
    <dbReference type="NCBI Taxonomy" id="1123062"/>
    <lineage>
        <taxon>Bacteria</taxon>
        <taxon>Pseudomonadati</taxon>
        <taxon>Pseudomonadota</taxon>
        <taxon>Alphaproteobacteria</taxon>
        <taxon>Acetobacterales</taxon>
        <taxon>Roseomonadaceae</taxon>
        <taxon>Falsiroseomonas</taxon>
    </lineage>
</organism>
<evidence type="ECO:0000313" key="1">
    <source>
        <dbReference type="EMBL" id="SFK55248.1"/>
    </source>
</evidence>
<protein>
    <submittedName>
        <fullName evidence="1">Uncharacterized protein</fullName>
    </submittedName>
</protein>
<evidence type="ECO:0000313" key="2">
    <source>
        <dbReference type="Proteomes" id="UP000199473"/>
    </source>
</evidence>
<keyword evidence="2" id="KW-1185">Reference proteome</keyword>
<proteinExistence type="predicted"/>
<name>A0A1I4AFQ7_9PROT</name>
<dbReference type="RefSeq" id="WP_175533889.1">
    <property type="nucleotide sequence ID" value="NZ_FOSQ01000003.1"/>
</dbReference>
<dbReference type="STRING" id="1123062.SAMN02745775_103426"/>
<dbReference type="Proteomes" id="UP000199473">
    <property type="component" value="Unassembled WGS sequence"/>
</dbReference>
<reference evidence="1 2" key="1">
    <citation type="submission" date="2016-10" db="EMBL/GenBank/DDBJ databases">
        <authorList>
            <person name="de Groot N.N."/>
        </authorList>
    </citation>
    <scope>NUCLEOTIDE SEQUENCE [LARGE SCALE GENOMIC DNA]</scope>
    <source>
        <strain evidence="1 2">DSM 19981</strain>
    </source>
</reference>